<dbReference type="EMBL" id="FOBB01000001">
    <property type="protein sequence ID" value="SEL00720.1"/>
    <property type="molecule type" value="Genomic_DNA"/>
</dbReference>
<keyword evidence="2" id="KW-1185">Reference proteome</keyword>
<name>A0A1H7LP85_9BACT</name>
<sequence>MNIRLDGLTYRYLLIVQDRNSWESCKSMYNADTDLVLTIDFGLKREIERMNGKVQYLDHLIDTAYLEEKNYEMHRFLNSWYRNKANEDIFTLDGIGVGNTFLLNILNDITYNVHFFINILALKRISHEKIICAVSDQHIIYWLKALKYVTDFIPVTDAEKGKPAYFFPIHEWMESRLEKRSGFEKLKAMLLRFVDYGLAGIDLLQVSKKPLVFIQSYYPTKKIIDILERDKRVRLLLVNYTGLKKLVTERRIKYTRKKVAQQTISNALDHFKSQKVAQWQVEGYDISEFLYGLLIPKLPLLLSRSFSRLMDIKNYLKNKSLKLMIPVTDLWMENRLIMNYCKKNNIPIYMIINGLLTHNFVYDGKDVDLVNAYGSAIKEDYFENKENVVCLGDPRMDYYAIQPPKEIDRRNPVIIIGAAGYSPIDLNSYLAYEFEFLSDILECFREQAVNGQIADIIIKVRANGYRNQYENFIREYFPDMKINIIQDMPFATLIARADFYISFYSQTVIEAACLGIPALYYKNDRQVINKPFDNNSELITANNREELKEKWLLYLKGDKCYDHFLNKKVLEKYVGPLDGKNVERNVAFIYKLLN</sequence>
<dbReference type="Gene3D" id="3.40.50.2000">
    <property type="entry name" value="Glycogen Phosphorylase B"/>
    <property type="match status" value="1"/>
</dbReference>
<dbReference type="STRING" id="573321.SAMN04488505_1011303"/>
<gene>
    <name evidence="1" type="ORF">SAMN04488505_1011303</name>
</gene>
<proteinExistence type="predicted"/>
<dbReference type="SUPFAM" id="SSF53756">
    <property type="entry name" value="UDP-Glycosyltransferase/glycogen phosphorylase"/>
    <property type="match status" value="1"/>
</dbReference>
<evidence type="ECO:0000313" key="1">
    <source>
        <dbReference type="EMBL" id="SEL00720.1"/>
    </source>
</evidence>
<dbReference type="Proteomes" id="UP000198984">
    <property type="component" value="Unassembled WGS sequence"/>
</dbReference>
<organism evidence="1 2">
    <name type="scientific">Chitinophaga rupis</name>
    <dbReference type="NCBI Taxonomy" id="573321"/>
    <lineage>
        <taxon>Bacteria</taxon>
        <taxon>Pseudomonadati</taxon>
        <taxon>Bacteroidota</taxon>
        <taxon>Chitinophagia</taxon>
        <taxon>Chitinophagales</taxon>
        <taxon>Chitinophagaceae</taxon>
        <taxon>Chitinophaga</taxon>
    </lineage>
</organism>
<evidence type="ECO:0000313" key="2">
    <source>
        <dbReference type="Proteomes" id="UP000198984"/>
    </source>
</evidence>
<protein>
    <submittedName>
        <fullName evidence="1">Uncharacterized protein</fullName>
    </submittedName>
</protein>
<dbReference type="AlphaFoldDB" id="A0A1H7LP85"/>
<reference evidence="1 2" key="1">
    <citation type="submission" date="2016-10" db="EMBL/GenBank/DDBJ databases">
        <authorList>
            <person name="de Groot N.N."/>
        </authorList>
    </citation>
    <scope>NUCLEOTIDE SEQUENCE [LARGE SCALE GENOMIC DNA]</scope>
    <source>
        <strain evidence="1 2">DSM 21039</strain>
    </source>
</reference>
<accession>A0A1H7LP85</accession>